<keyword evidence="4" id="KW-1185">Reference proteome</keyword>
<comment type="caution">
    <text evidence="3">The sequence shown here is derived from an EMBL/GenBank/DDBJ whole genome shotgun (WGS) entry which is preliminary data.</text>
</comment>
<dbReference type="AlphaFoldDB" id="A0AAV2R8S3"/>
<dbReference type="EMBL" id="CAXKWB010018043">
    <property type="protein sequence ID" value="CAL4120122.1"/>
    <property type="molecule type" value="Genomic_DNA"/>
</dbReference>
<evidence type="ECO:0000313" key="4">
    <source>
        <dbReference type="Proteomes" id="UP001497623"/>
    </source>
</evidence>
<feature type="signal peptide" evidence="2">
    <location>
        <begin position="1"/>
        <end position="24"/>
    </location>
</feature>
<name>A0AAV2R8S3_MEGNR</name>
<evidence type="ECO:0000313" key="3">
    <source>
        <dbReference type="EMBL" id="CAL4120122.1"/>
    </source>
</evidence>
<gene>
    <name evidence="3" type="ORF">MNOR_LOCUS21937</name>
</gene>
<evidence type="ECO:0000256" key="1">
    <source>
        <dbReference type="SAM" id="Coils"/>
    </source>
</evidence>
<sequence>MHLSAYKGIEWWTILLILFVVKDSHETSNEDLAEAIQQLTILVDTKLIQLDSNMNIMNTRFESEINKMNTRFESQERHYTEDKIVKEKISEDLETVKSKVIILEGHFYYVKLLQEQYYIENRAVNKQNTEDLQGLKDKVISLEGNLNVIKDIHTNSYEEINERGLSFDTNVNEIKVMSNETTELLSIINVSLNEEVLDLKQDLALLTDTINEIKTLTNNTSEEIKLLQEERTSCNSAFNNLTSISNEIFKKLATIDTKIIEMDNITDDSANESYQLIFHHNEITVYSGFKVNLDCGVVGDYQWCHWEHDNLIYKLGDISSGAHSKLKLASNSTGIQCGITIT</sequence>
<feature type="coiled-coil region" evidence="1">
    <location>
        <begin position="189"/>
        <end position="230"/>
    </location>
</feature>
<reference evidence="3 4" key="1">
    <citation type="submission" date="2024-05" db="EMBL/GenBank/DDBJ databases">
        <authorList>
            <person name="Wallberg A."/>
        </authorList>
    </citation>
    <scope>NUCLEOTIDE SEQUENCE [LARGE SCALE GENOMIC DNA]</scope>
</reference>
<keyword evidence="1" id="KW-0175">Coiled coil</keyword>
<protein>
    <submittedName>
        <fullName evidence="3">Uncharacterized protein</fullName>
    </submittedName>
</protein>
<feature type="chain" id="PRO_5043943214" evidence="2">
    <location>
        <begin position="25"/>
        <end position="342"/>
    </location>
</feature>
<proteinExistence type="predicted"/>
<accession>A0AAV2R8S3</accession>
<organism evidence="3 4">
    <name type="scientific">Meganyctiphanes norvegica</name>
    <name type="common">Northern krill</name>
    <name type="synonym">Thysanopoda norvegica</name>
    <dbReference type="NCBI Taxonomy" id="48144"/>
    <lineage>
        <taxon>Eukaryota</taxon>
        <taxon>Metazoa</taxon>
        <taxon>Ecdysozoa</taxon>
        <taxon>Arthropoda</taxon>
        <taxon>Crustacea</taxon>
        <taxon>Multicrustacea</taxon>
        <taxon>Malacostraca</taxon>
        <taxon>Eumalacostraca</taxon>
        <taxon>Eucarida</taxon>
        <taxon>Euphausiacea</taxon>
        <taxon>Euphausiidae</taxon>
        <taxon>Meganyctiphanes</taxon>
    </lineage>
</organism>
<evidence type="ECO:0000256" key="2">
    <source>
        <dbReference type="SAM" id="SignalP"/>
    </source>
</evidence>
<keyword evidence="2" id="KW-0732">Signal</keyword>
<dbReference type="Proteomes" id="UP001497623">
    <property type="component" value="Unassembled WGS sequence"/>
</dbReference>